<keyword evidence="10" id="KW-0460">Magnesium</keyword>
<keyword evidence="9" id="KW-0378">Hydrolase</keyword>
<organism evidence="17 18">
    <name type="scientific">Paramecium pentaurelia</name>
    <dbReference type="NCBI Taxonomy" id="43138"/>
    <lineage>
        <taxon>Eukaryota</taxon>
        <taxon>Sar</taxon>
        <taxon>Alveolata</taxon>
        <taxon>Ciliophora</taxon>
        <taxon>Intramacronucleata</taxon>
        <taxon>Oligohymenophorea</taxon>
        <taxon>Peniculida</taxon>
        <taxon>Parameciidae</taxon>
        <taxon>Paramecium</taxon>
    </lineage>
</organism>
<keyword evidence="8" id="KW-0547">Nucleotide-binding</keyword>
<keyword evidence="18" id="KW-1185">Reference proteome</keyword>
<dbReference type="FunFam" id="3.40.50.1440:FF:000011">
    <property type="entry name" value="Tubulin alpha chain"/>
    <property type="match status" value="1"/>
</dbReference>
<reference evidence="17" key="1">
    <citation type="submission" date="2021-01" db="EMBL/GenBank/DDBJ databases">
        <authorList>
            <consortium name="Genoscope - CEA"/>
            <person name="William W."/>
        </authorList>
    </citation>
    <scope>NUCLEOTIDE SEQUENCE</scope>
</reference>
<protein>
    <recommendedName>
        <fullName evidence="19">Tubulin alpha chain</fullName>
    </recommendedName>
</protein>
<accession>A0A8S1TAC6</accession>
<comment type="caution">
    <text evidence="17">The sequence shown here is derived from an EMBL/GenBank/DDBJ whole genome shotgun (WGS) entry which is preliminary data.</text>
</comment>
<evidence type="ECO:0000256" key="6">
    <source>
        <dbReference type="ARBA" id="ARBA00022701"/>
    </source>
</evidence>
<dbReference type="InterPro" id="IPR017975">
    <property type="entry name" value="Tubulin_CS"/>
</dbReference>
<keyword evidence="7" id="KW-0479">Metal-binding</keyword>
<evidence type="ECO:0000256" key="14">
    <source>
        <dbReference type="ARBA" id="ARBA00049117"/>
    </source>
</evidence>
<evidence type="ECO:0000313" key="17">
    <source>
        <dbReference type="EMBL" id="CAD8148194.1"/>
    </source>
</evidence>
<dbReference type="GO" id="GO:0046872">
    <property type="term" value="F:metal ion binding"/>
    <property type="evidence" value="ECO:0007669"/>
    <property type="project" value="UniProtKB-KW"/>
</dbReference>
<evidence type="ECO:0000256" key="4">
    <source>
        <dbReference type="ARBA" id="ARBA00011747"/>
    </source>
</evidence>
<dbReference type="InterPro" id="IPR003008">
    <property type="entry name" value="Tubulin_FtsZ_GTPase"/>
</dbReference>
<evidence type="ECO:0000256" key="8">
    <source>
        <dbReference type="ARBA" id="ARBA00022741"/>
    </source>
</evidence>
<dbReference type="AlphaFoldDB" id="A0A8S1TAC6"/>
<comment type="subunit">
    <text evidence="4">Dimer of alpha and beta chains. A typical microtubule is a hollow water-filled tube with an outer diameter of 25 nm and an inner diameter of 15 nM. Alpha-beta heterodimers associate head-to-tail to form protofilaments running lengthwise along the microtubule wall with the beta-tubulin subunit facing the microtubule plus end conferring a structural polarity. Microtubules usually have 13 protofilaments but different protofilament numbers can be found in some organisms and specialized cells.</text>
</comment>
<keyword evidence="6" id="KW-0493">Microtubule</keyword>
<dbReference type="EMBL" id="CAJJDO010000017">
    <property type="protein sequence ID" value="CAD8148194.1"/>
    <property type="molecule type" value="Genomic_DNA"/>
</dbReference>
<dbReference type="CDD" id="cd02186">
    <property type="entry name" value="alpha_tubulin"/>
    <property type="match status" value="1"/>
</dbReference>
<comment type="catalytic activity">
    <reaction evidence="14">
        <text>GTP + H2O = GDP + phosphate + H(+)</text>
        <dbReference type="Rhea" id="RHEA:19669"/>
        <dbReference type="ChEBI" id="CHEBI:15377"/>
        <dbReference type="ChEBI" id="CHEBI:15378"/>
        <dbReference type="ChEBI" id="CHEBI:37565"/>
        <dbReference type="ChEBI" id="CHEBI:43474"/>
        <dbReference type="ChEBI" id="CHEBI:58189"/>
    </reaction>
    <physiologicalReaction direction="left-to-right" evidence="14">
        <dbReference type="Rhea" id="RHEA:19670"/>
    </physiologicalReaction>
</comment>
<dbReference type="SMART" id="SM00865">
    <property type="entry name" value="Tubulin_C"/>
    <property type="match status" value="1"/>
</dbReference>
<sequence>MKEIITIQVGQGGIQVGNACWELFCLEHQIQSDGQMINPQVIGINDALKTFFYESDHQKLVPRSIFVDLESTQIDQVKTSKFKAMFSQNQFISGKEGAANNFARGHYSIGKDYGDICLERIRMLADNCSSVQGFMMFNSVGGGTGSGLGTLLFEKLSDDYNKKSRLSINIYPSPETSVSMVEPYNSIFATQSLLEHADVCIPMDNQAIYDICKNSLDIETPKYSNLNRMIAQVISQITVDMRFNGALFTDISELQTSLVPYPIFKFLISSYAPIITHFKMDHVQLSTVEISKLAFETENMMVKCDPRQRKYMSLSILYRGDIIPKDVSYSISQLKTQKTITFVDWVPTCFRVGINHQVQQTLQEDDICKVLRSACMISNTTAITQIFSKLCHQYDLMFAQKAFVYWYLQEGMEEGEFVEAREGLASLQKDYEQADSEIFEEYLKEKTET</sequence>
<feature type="domain" description="Tubulin/FtsZ 2-layer sandwich" evidence="16">
    <location>
        <begin position="247"/>
        <end position="392"/>
    </location>
</feature>
<proteinExistence type="inferred from homology"/>
<dbReference type="GO" id="GO:0005874">
    <property type="term" value="C:microtubule"/>
    <property type="evidence" value="ECO:0007669"/>
    <property type="project" value="UniProtKB-KW"/>
</dbReference>
<comment type="function">
    <text evidence="13">Tubulin is the major constituent of microtubules, a cylinder consisting of laterally associated linear protofilaments composed of alpha- and beta-tubulin heterodimers. Microtubules grow by the addition of GTP-tubulin dimers to the microtubule end, where a stabilizing cap forms. Below the cap, tubulin dimers are in GDP-bound state, owing to GTPase activity of alpha-tubulin.</text>
</comment>
<evidence type="ECO:0008006" key="19">
    <source>
        <dbReference type="Google" id="ProtNLM"/>
    </source>
</evidence>
<keyword evidence="11" id="KW-0342">GTP-binding</keyword>
<evidence type="ECO:0000256" key="13">
    <source>
        <dbReference type="ARBA" id="ARBA00034296"/>
    </source>
</evidence>
<dbReference type="Proteomes" id="UP000689195">
    <property type="component" value="Unassembled WGS sequence"/>
</dbReference>
<comment type="similarity">
    <text evidence="3">Belongs to the tubulin family.</text>
</comment>
<dbReference type="InterPro" id="IPR000217">
    <property type="entry name" value="Tubulin"/>
</dbReference>
<dbReference type="Pfam" id="PF00091">
    <property type="entry name" value="Tubulin"/>
    <property type="match status" value="1"/>
</dbReference>
<dbReference type="Pfam" id="PF03953">
    <property type="entry name" value="Tubulin_C"/>
    <property type="match status" value="1"/>
</dbReference>
<comment type="subcellular location">
    <subcellularLocation>
        <location evidence="2">Cytoplasm</location>
        <location evidence="2">Cytoskeleton</location>
    </subcellularLocation>
</comment>
<dbReference type="PROSITE" id="PS00227">
    <property type="entry name" value="TUBULIN"/>
    <property type="match status" value="1"/>
</dbReference>
<keyword evidence="5" id="KW-0963">Cytoplasm</keyword>
<evidence type="ECO:0000256" key="10">
    <source>
        <dbReference type="ARBA" id="ARBA00022842"/>
    </source>
</evidence>
<feature type="domain" description="Tubulin/FtsZ GTPase" evidence="15">
    <location>
        <begin position="48"/>
        <end position="245"/>
    </location>
</feature>
<dbReference type="PANTHER" id="PTHR11588">
    <property type="entry name" value="TUBULIN"/>
    <property type="match status" value="1"/>
</dbReference>
<evidence type="ECO:0000256" key="9">
    <source>
        <dbReference type="ARBA" id="ARBA00022801"/>
    </source>
</evidence>
<evidence type="ECO:0000259" key="16">
    <source>
        <dbReference type="SMART" id="SM00865"/>
    </source>
</evidence>
<comment type="cofactor">
    <cofactor evidence="1">
        <name>Mg(2+)</name>
        <dbReference type="ChEBI" id="CHEBI:18420"/>
    </cofactor>
</comment>
<evidence type="ECO:0000256" key="3">
    <source>
        <dbReference type="ARBA" id="ARBA00009636"/>
    </source>
</evidence>
<evidence type="ECO:0000256" key="7">
    <source>
        <dbReference type="ARBA" id="ARBA00022723"/>
    </source>
</evidence>
<dbReference type="GO" id="GO:0005525">
    <property type="term" value="F:GTP binding"/>
    <property type="evidence" value="ECO:0007669"/>
    <property type="project" value="UniProtKB-KW"/>
</dbReference>
<evidence type="ECO:0000256" key="5">
    <source>
        <dbReference type="ARBA" id="ARBA00022490"/>
    </source>
</evidence>
<dbReference type="OrthoDB" id="302974at2759"/>
<keyword evidence="12" id="KW-0206">Cytoskeleton</keyword>
<dbReference type="GO" id="GO:0016787">
    <property type="term" value="F:hydrolase activity"/>
    <property type="evidence" value="ECO:0007669"/>
    <property type="project" value="UniProtKB-KW"/>
</dbReference>
<evidence type="ECO:0000256" key="11">
    <source>
        <dbReference type="ARBA" id="ARBA00023134"/>
    </source>
</evidence>
<evidence type="ECO:0000256" key="1">
    <source>
        <dbReference type="ARBA" id="ARBA00001946"/>
    </source>
</evidence>
<dbReference type="SMART" id="SM00864">
    <property type="entry name" value="Tubulin"/>
    <property type="match status" value="1"/>
</dbReference>
<name>A0A8S1TAC6_9CILI</name>
<evidence type="ECO:0000313" key="18">
    <source>
        <dbReference type="Proteomes" id="UP000689195"/>
    </source>
</evidence>
<dbReference type="InterPro" id="IPR018316">
    <property type="entry name" value="Tubulin/FtsZ_2-layer-sand-dom"/>
</dbReference>
<evidence type="ECO:0000259" key="15">
    <source>
        <dbReference type="SMART" id="SM00864"/>
    </source>
</evidence>
<gene>
    <name evidence="17" type="ORF">PPENT_87.1.T0170347</name>
</gene>
<dbReference type="GO" id="GO:0007017">
    <property type="term" value="P:microtubule-based process"/>
    <property type="evidence" value="ECO:0007669"/>
    <property type="project" value="InterPro"/>
</dbReference>
<evidence type="ECO:0000256" key="2">
    <source>
        <dbReference type="ARBA" id="ARBA00004245"/>
    </source>
</evidence>
<evidence type="ECO:0000256" key="12">
    <source>
        <dbReference type="ARBA" id="ARBA00023212"/>
    </source>
</evidence>